<organism evidence="3 4">
    <name type="scientific">Streptomyces tateyamensis</name>
    <dbReference type="NCBI Taxonomy" id="565073"/>
    <lineage>
        <taxon>Bacteria</taxon>
        <taxon>Bacillati</taxon>
        <taxon>Actinomycetota</taxon>
        <taxon>Actinomycetes</taxon>
        <taxon>Kitasatosporales</taxon>
        <taxon>Streptomycetaceae</taxon>
        <taxon>Streptomyces</taxon>
    </lineage>
</organism>
<proteinExistence type="predicted"/>
<dbReference type="GO" id="GO:0004315">
    <property type="term" value="F:3-oxoacyl-[acyl-carrier-protein] synthase activity"/>
    <property type="evidence" value="ECO:0007669"/>
    <property type="project" value="InterPro"/>
</dbReference>
<evidence type="ECO:0000313" key="4">
    <source>
        <dbReference type="Proteomes" id="UP000248039"/>
    </source>
</evidence>
<keyword evidence="1" id="KW-0963">Cytoplasm</keyword>
<dbReference type="EMBL" id="PYBW01000105">
    <property type="protein sequence ID" value="PYC72363.1"/>
    <property type="molecule type" value="Genomic_DNA"/>
</dbReference>
<dbReference type="AlphaFoldDB" id="A0A2V4N7Q1"/>
<dbReference type="Proteomes" id="UP000248039">
    <property type="component" value="Unassembled WGS sequence"/>
</dbReference>
<sequence length="345" mass="36322">MKLTGRLGLRTAQAWFPENFVTGEQAVALGLLSPDELAKLGTRQLPASESAAPELALRAARAALAAGGLTGSELDLVVHAWIYHQGHDFWSPAHYLAHQLGATTALPFGIQQMCNGGPVALQTAAAHLLADPQLRTALVTTADRFADPGFDRWRSDYGVSYGDAGTALLLHREPDQHDALHLLSLTTVADPTLETVHRGEDEFSPAPRWHSPGIDVRRTKKAFLAAEGPERLFASTRASVAAALDQALTDAELTPDDPRLTRVLLPRLGRQALEAAYRPALAALTGATVHDLGPDTGHLGAGDTAANLAALVGDRLLAPGEIAVSISGGGGFSWSAVIVQAPQPN</sequence>
<dbReference type="CDD" id="cd00827">
    <property type="entry name" value="init_cond_enzymes"/>
    <property type="match status" value="1"/>
</dbReference>
<evidence type="ECO:0000259" key="2">
    <source>
        <dbReference type="Pfam" id="PF08545"/>
    </source>
</evidence>
<keyword evidence="4" id="KW-1185">Reference proteome</keyword>
<evidence type="ECO:0000256" key="1">
    <source>
        <dbReference type="ARBA" id="ARBA00022490"/>
    </source>
</evidence>
<dbReference type="GO" id="GO:0006633">
    <property type="term" value="P:fatty acid biosynthetic process"/>
    <property type="evidence" value="ECO:0007669"/>
    <property type="project" value="InterPro"/>
</dbReference>
<dbReference type="GO" id="GO:0044550">
    <property type="term" value="P:secondary metabolite biosynthetic process"/>
    <property type="evidence" value="ECO:0007669"/>
    <property type="project" value="TreeGrafter"/>
</dbReference>
<protein>
    <submittedName>
        <fullName evidence="3">3-oxoacyl-ACP synthase</fullName>
    </submittedName>
</protein>
<comment type="caution">
    <text evidence="3">The sequence shown here is derived from an EMBL/GenBank/DDBJ whole genome shotgun (WGS) entry which is preliminary data.</text>
</comment>
<reference evidence="3 4" key="1">
    <citation type="submission" date="2018-03" db="EMBL/GenBank/DDBJ databases">
        <title>Bioinformatic expansion and discovery of thiopeptide antibiotics.</title>
        <authorList>
            <person name="Schwalen C.J."/>
            <person name="Hudson G.A."/>
            <person name="Mitchell D.A."/>
        </authorList>
    </citation>
    <scope>NUCLEOTIDE SEQUENCE [LARGE SCALE GENOMIC DNA]</scope>
    <source>
        <strain evidence="3 4">ATCC 21389</strain>
    </source>
</reference>
<evidence type="ECO:0000313" key="3">
    <source>
        <dbReference type="EMBL" id="PYC72363.1"/>
    </source>
</evidence>
<dbReference type="Gene3D" id="3.40.47.10">
    <property type="match status" value="2"/>
</dbReference>
<dbReference type="SUPFAM" id="SSF53901">
    <property type="entry name" value="Thiolase-like"/>
    <property type="match status" value="2"/>
</dbReference>
<accession>A0A2V4N7Q1</accession>
<dbReference type="RefSeq" id="WP_110672301.1">
    <property type="nucleotide sequence ID" value="NZ_PYBW01000105.1"/>
</dbReference>
<gene>
    <name evidence="3" type="ORF">C7C46_25695</name>
</gene>
<dbReference type="PANTHER" id="PTHR34069">
    <property type="entry name" value="3-OXOACYL-[ACYL-CARRIER-PROTEIN] SYNTHASE 3"/>
    <property type="match status" value="1"/>
</dbReference>
<dbReference type="InterPro" id="IPR016039">
    <property type="entry name" value="Thiolase-like"/>
</dbReference>
<name>A0A2V4N7Q1_9ACTN</name>
<feature type="domain" description="Beta-ketoacyl-[acyl-carrier-protein] synthase III N-terminal" evidence="2">
    <location>
        <begin position="108"/>
        <end position="178"/>
    </location>
</feature>
<dbReference type="InterPro" id="IPR013751">
    <property type="entry name" value="ACP_syn_III_N"/>
</dbReference>
<dbReference type="OrthoDB" id="7055207at2"/>
<dbReference type="PANTHER" id="PTHR34069:SF2">
    <property type="entry name" value="BETA-KETOACYL-[ACYL-CARRIER-PROTEIN] SYNTHASE III"/>
    <property type="match status" value="1"/>
</dbReference>
<dbReference type="Pfam" id="PF08545">
    <property type="entry name" value="ACP_syn_III"/>
    <property type="match status" value="1"/>
</dbReference>